<comment type="caution">
    <text evidence="2">The sequence shown here is derived from an EMBL/GenBank/DDBJ whole genome shotgun (WGS) entry which is preliminary data.</text>
</comment>
<feature type="compositionally biased region" description="Pro residues" evidence="1">
    <location>
        <begin position="15"/>
        <end position="34"/>
    </location>
</feature>
<feature type="region of interest" description="Disordered" evidence="1">
    <location>
        <begin position="1"/>
        <end position="48"/>
    </location>
</feature>
<gene>
    <name evidence="2" type="ORF">HYALB_00004468</name>
</gene>
<dbReference type="Proteomes" id="UP000701801">
    <property type="component" value="Unassembled WGS sequence"/>
</dbReference>
<dbReference type="EMBL" id="CAJVRM010000585">
    <property type="protein sequence ID" value="CAG8982234.1"/>
    <property type="molecule type" value="Genomic_DNA"/>
</dbReference>
<reference evidence="2" key="1">
    <citation type="submission" date="2021-07" db="EMBL/GenBank/DDBJ databases">
        <authorList>
            <person name="Durling M."/>
        </authorList>
    </citation>
    <scope>NUCLEOTIDE SEQUENCE</scope>
</reference>
<evidence type="ECO:0000256" key="1">
    <source>
        <dbReference type="SAM" id="MobiDB-lite"/>
    </source>
</evidence>
<accession>A0A9N9LW45</accession>
<name>A0A9N9LW45_9HELO</name>
<protein>
    <submittedName>
        <fullName evidence="2">Uncharacterized protein</fullName>
    </submittedName>
</protein>
<keyword evidence="3" id="KW-1185">Reference proteome</keyword>
<sequence length="94" mass="10617">MASRSPTIANLLNPSNPPPNPPPTPPKKQPPPNRRLPKAPKAEGPVHPIRIDITVEGYDEPEMHPPVLQHRVMERVRFRVRKLMSRLGTRLTVT</sequence>
<evidence type="ECO:0000313" key="2">
    <source>
        <dbReference type="EMBL" id="CAG8982234.1"/>
    </source>
</evidence>
<organism evidence="2 3">
    <name type="scientific">Hymenoscyphus albidus</name>
    <dbReference type="NCBI Taxonomy" id="595503"/>
    <lineage>
        <taxon>Eukaryota</taxon>
        <taxon>Fungi</taxon>
        <taxon>Dikarya</taxon>
        <taxon>Ascomycota</taxon>
        <taxon>Pezizomycotina</taxon>
        <taxon>Leotiomycetes</taxon>
        <taxon>Helotiales</taxon>
        <taxon>Helotiaceae</taxon>
        <taxon>Hymenoscyphus</taxon>
    </lineage>
</organism>
<evidence type="ECO:0000313" key="3">
    <source>
        <dbReference type="Proteomes" id="UP000701801"/>
    </source>
</evidence>
<dbReference type="AlphaFoldDB" id="A0A9N9LW45"/>
<dbReference type="OrthoDB" id="10565452at2759"/>
<proteinExistence type="predicted"/>